<accession>A0A936ZZK9</accession>
<sequence>MKDTDFIIDLVNSEGWLKFIGDRNISNRNDAKKYIQKILDNKDFYYNVFELKESKKAIGVVTLLKRKDEKYPDIGFALLPGFGKKGYTIEASKSYLEKIKNLNKYETIIAITAPDNQKSISLLQKLGLKYTGDYKKENETLSYYSLKIKQPSGNKV</sequence>
<dbReference type="InterPro" id="IPR000182">
    <property type="entry name" value="GNAT_dom"/>
</dbReference>
<dbReference type="EMBL" id="JAERQJ010000003">
    <property type="protein sequence ID" value="MBL0684061.1"/>
    <property type="molecule type" value="Genomic_DNA"/>
</dbReference>
<organism evidence="2 3">
    <name type="scientific">Aquimarina mytili</name>
    <dbReference type="NCBI Taxonomy" id="874423"/>
    <lineage>
        <taxon>Bacteria</taxon>
        <taxon>Pseudomonadati</taxon>
        <taxon>Bacteroidota</taxon>
        <taxon>Flavobacteriia</taxon>
        <taxon>Flavobacteriales</taxon>
        <taxon>Flavobacteriaceae</taxon>
        <taxon>Aquimarina</taxon>
    </lineage>
</organism>
<evidence type="ECO:0000259" key="1">
    <source>
        <dbReference type="PROSITE" id="PS51186"/>
    </source>
</evidence>
<dbReference type="PROSITE" id="PS51186">
    <property type="entry name" value="GNAT"/>
    <property type="match status" value="1"/>
</dbReference>
<evidence type="ECO:0000313" key="2">
    <source>
        <dbReference type="EMBL" id="MBL0684061.1"/>
    </source>
</evidence>
<gene>
    <name evidence="2" type="ORF">JJQ60_11070</name>
</gene>
<dbReference type="PANTHER" id="PTHR43792">
    <property type="entry name" value="GNAT FAMILY, PUTATIVE (AFU_ORTHOLOGUE AFUA_3G00765)-RELATED-RELATED"/>
    <property type="match status" value="1"/>
</dbReference>
<dbReference type="SUPFAM" id="SSF55729">
    <property type="entry name" value="Acyl-CoA N-acyltransferases (Nat)"/>
    <property type="match status" value="1"/>
</dbReference>
<protein>
    <submittedName>
        <fullName evidence="2">GNAT family N-acetyltransferase</fullName>
    </submittedName>
</protein>
<proteinExistence type="predicted"/>
<dbReference type="AlphaFoldDB" id="A0A936ZZK9"/>
<dbReference type="Pfam" id="PF13302">
    <property type="entry name" value="Acetyltransf_3"/>
    <property type="match status" value="1"/>
</dbReference>
<keyword evidence="3" id="KW-1185">Reference proteome</keyword>
<dbReference type="GO" id="GO:0016747">
    <property type="term" value="F:acyltransferase activity, transferring groups other than amino-acyl groups"/>
    <property type="evidence" value="ECO:0007669"/>
    <property type="project" value="InterPro"/>
</dbReference>
<evidence type="ECO:0000313" key="3">
    <source>
        <dbReference type="Proteomes" id="UP000651057"/>
    </source>
</evidence>
<comment type="caution">
    <text evidence="2">The sequence shown here is derived from an EMBL/GenBank/DDBJ whole genome shotgun (WGS) entry which is preliminary data.</text>
</comment>
<feature type="domain" description="N-acetyltransferase" evidence="1">
    <location>
        <begin position="1"/>
        <end position="151"/>
    </location>
</feature>
<dbReference type="PANTHER" id="PTHR43792:SF1">
    <property type="entry name" value="N-ACETYLTRANSFERASE DOMAIN-CONTAINING PROTEIN"/>
    <property type="match status" value="1"/>
</dbReference>
<reference evidence="2" key="1">
    <citation type="submission" date="2021-01" db="EMBL/GenBank/DDBJ databases">
        <authorList>
            <person name="Zhong Y.L."/>
        </authorList>
    </citation>
    <scope>NUCLEOTIDE SEQUENCE</scope>
    <source>
        <strain evidence="2">KCTC 23302</strain>
    </source>
</reference>
<dbReference type="InterPro" id="IPR016181">
    <property type="entry name" value="Acyl_CoA_acyltransferase"/>
</dbReference>
<name>A0A936ZZK9_9FLAO</name>
<dbReference type="InterPro" id="IPR051531">
    <property type="entry name" value="N-acetyltransferase"/>
</dbReference>
<dbReference type="Gene3D" id="3.40.630.30">
    <property type="match status" value="1"/>
</dbReference>
<dbReference type="Proteomes" id="UP000651057">
    <property type="component" value="Unassembled WGS sequence"/>
</dbReference>